<dbReference type="EMBL" id="UINC01069563">
    <property type="protein sequence ID" value="SVC03035.1"/>
    <property type="molecule type" value="Genomic_DNA"/>
</dbReference>
<evidence type="ECO:0008006" key="2">
    <source>
        <dbReference type="Google" id="ProtNLM"/>
    </source>
</evidence>
<dbReference type="PANTHER" id="PTHR43205:SF7">
    <property type="entry name" value="PROSTAGLANDIN REDUCTASE 1"/>
    <property type="match status" value="1"/>
</dbReference>
<protein>
    <recommendedName>
        <fullName evidence="2">Alcohol dehydrogenase-like C-terminal domain-containing protein</fullName>
    </recommendedName>
</protein>
<gene>
    <name evidence="1" type="ORF">METZ01_LOCUS255889</name>
</gene>
<organism evidence="1">
    <name type="scientific">marine metagenome</name>
    <dbReference type="NCBI Taxonomy" id="408172"/>
    <lineage>
        <taxon>unclassified sequences</taxon>
        <taxon>metagenomes</taxon>
        <taxon>ecological metagenomes</taxon>
    </lineage>
</organism>
<dbReference type="Gene3D" id="3.40.50.720">
    <property type="entry name" value="NAD(P)-binding Rossmann-like Domain"/>
    <property type="match status" value="1"/>
</dbReference>
<feature type="non-terminal residue" evidence="1">
    <location>
        <position position="1"/>
    </location>
</feature>
<accession>A0A382IUJ0</accession>
<dbReference type="InterPro" id="IPR036291">
    <property type="entry name" value="NAD(P)-bd_dom_sf"/>
</dbReference>
<dbReference type="SUPFAM" id="SSF51735">
    <property type="entry name" value="NAD(P)-binding Rossmann-fold domains"/>
    <property type="match status" value="1"/>
</dbReference>
<dbReference type="PANTHER" id="PTHR43205">
    <property type="entry name" value="PROSTAGLANDIN REDUCTASE"/>
    <property type="match status" value="1"/>
</dbReference>
<dbReference type="GO" id="GO:0016628">
    <property type="term" value="F:oxidoreductase activity, acting on the CH-CH group of donors, NAD or NADP as acceptor"/>
    <property type="evidence" value="ECO:0007669"/>
    <property type="project" value="InterPro"/>
</dbReference>
<reference evidence="1" key="1">
    <citation type="submission" date="2018-05" db="EMBL/GenBank/DDBJ databases">
        <authorList>
            <person name="Lanie J.A."/>
            <person name="Ng W.-L."/>
            <person name="Kazmierczak K.M."/>
            <person name="Andrzejewski T.M."/>
            <person name="Davidsen T.M."/>
            <person name="Wayne K.J."/>
            <person name="Tettelin H."/>
            <person name="Glass J.I."/>
            <person name="Rusch D."/>
            <person name="Podicherti R."/>
            <person name="Tsui H.-C.T."/>
            <person name="Winkler M.E."/>
        </authorList>
    </citation>
    <scope>NUCLEOTIDE SEQUENCE</scope>
</reference>
<name>A0A382IUJ0_9ZZZZ</name>
<sequence length="140" mass="15425">RAACPNGIDVYFENVGGKVFDAVLPLLNDFARVPVCGRIANYNLTEAPPGPDGVPRLMGLTLVRRITFRGFIVFDHMDRLPDFLRDMTGWVRDGSICYREHVVQGLDASVSAFLGLLRGENFGKLLVRVSDDPTLIDSAS</sequence>
<proteinExistence type="predicted"/>
<evidence type="ECO:0000313" key="1">
    <source>
        <dbReference type="EMBL" id="SVC03035.1"/>
    </source>
</evidence>
<dbReference type="AlphaFoldDB" id="A0A382IUJ0"/>
<dbReference type="InterPro" id="IPR045010">
    <property type="entry name" value="MDR_fam"/>
</dbReference>